<organism evidence="1">
    <name type="scientific">virus sp. ctQcs9</name>
    <dbReference type="NCBI Taxonomy" id="2825816"/>
    <lineage>
        <taxon>Viruses</taxon>
    </lineage>
</organism>
<reference evidence="1" key="1">
    <citation type="journal article" date="2021" name="Proc. Natl. Acad. Sci. U.S.A.">
        <title>A Catalog of Tens of Thousands of Viruses from Human Metagenomes Reveals Hidden Associations with Chronic Diseases.</title>
        <authorList>
            <person name="Tisza M.J."/>
            <person name="Buck C.B."/>
        </authorList>
    </citation>
    <scope>NUCLEOTIDE SEQUENCE</scope>
    <source>
        <strain evidence="1">CtQcs9</strain>
    </source>
</reference>
<sequence>MYKDRPQDVNTAYKIAMCLCKYYNARINVEATRVGFLNWAKRENLLSYFMRRPRATLADIRSGNTKSYGTPATGVIIDM</sequence>
<accession>A0A8S5RAE1</accession>
<dbReference type="EMBL" id="BK059082">
    <property type="protein sequence ID" value="DAE28131.1"/>
    <property type="molecule type" value="Genomic_DNA"/>
</dbReference>
<protein>
    <submittedName>
        <fullName evidence="1">Terminase large subunit</fullName>
    </submittedName>
</protein>
<name>A0A8S5RAE1_9VIRU</name>
<evidence type="ECO:0000313" key="1">
    <source>
        <dbReference type="EMBL" id="DAE28131.1"/>
    </source>
</evidence>
<proteinExistence type="predicted"/>